<dbReference type="InterPro" id="IPR026971">
    <property type="entry name" value="CND1/NCAPD3"/>
</dbReference>
<dbReference type="GO" id="GO:0042393">
    <property type="term" value="F:histone binding"/>
    <property type="evidence" value="ECO:0007669"/>
    <property type="project" value="TreeGrafter"/>
</dbReference>
<dbReference type="PANTHER" id="PTHR14222:SF1">
    <property type="entry name" value="CONDENSIN-2 COMPLEX SUBUNIT D3"/>
    <property type="match status" value="1"/>
</dbReference>
<gene>
    <name evidence="2" type="ORF">SHERM_17081</name>
</gene>
<evidence type="ECO:0000313" key="2">
    <source>
        <dbReference type="EMBL" id="CAA0817505.1"/>
    </source>
</evidence>
<evidence type="ECO:0000256" key="1">
    <source>
        <dbReference type="ARBA" id="ARBA00023067"/>
    </source>
</evidence>
<name>A0A9N7MYC1_STRHE</name>
<dbReference type="GO" id="GO:0007076">
    <property type="term" value="P:mitotic chromosome condensation"/>
    <property type="evidence" value="ECO:0007669"/>
    <property type="project" value="InterPro"/>
</dbReference>
<sequence length="430" mass="48055">MGENSDGIKKAVANMPKYLVQKSPERADPRALAVESIIEIVKALDSEHQVKFADYVVKMSQGKGQLRLLSVDLIPVLIMSVKGPFGFDSAEGEGDSWGQRLLETLIQRCSDLTAAIRARALATLAQVVVFLLGDDKNRVLLKEMMGFGHERVGGVNKILKLRCMDEKAAVPKAALVLIPKLVALLGGEVDEELLKTVGMACSDPLVSLRKVAILAMSEAFRTYSKHFVTKEWVHSIPRLISDNETSIQEECDNLFLELVLDRISIAGSDFLAERDTTARDTKGEKHSSSVDDSESLYPGVLILLKEVCDAEVSPWKWTAPPGTWFLLSEVSSFLTKSIEWEFLKHHWQLVDKFKPVSEVQSPYAQGYEDDVEMVNVESSSVDWVKDRVYLLQTISNVSMELSSEPAADLAQNFLKRLERFNMHSTEVYEF</sequence>
<dbReference type="Gene3D" id="1.25.10.10">
    <property type="entry name" value="Leucine-rich Repeat Variant"/>
    <property type="match status" value="1"/>
</dbReference>
<reference evidence="2" key="1">
    <citation type="submission" date="2019-12" db="EMBL/GenBank/DDBJ databases">
        <authorList>
            <person name="Scholes J."/>
        </authorList>
    </citation>
    <scope>NUCLEOTIDE SEQUENCE</scope>
</reference>
<dbReference type="Proteomes" id="UP001153555">
    <property type="component" value="Unassembled WGS sequence"/>
</dbReference>
<protein>
    <submittedName>
        <fullName evidence="2">Binding</fullName>
    </submittedName>
</protein>
<dbReference type="InterPro" id="IPR016024">
    <property type="entry name" value="ARM-type_fold"/>
</dbReference>
<organism evidence="2 3">
    <name type="scientific">Striga hermonthica</name>
    <name type="common">Purple witchweed</name>
    <name type="synonym">Buchnera hermonthica</name>
    <dbReference type="NCBI Taxonomy" id="68872"/>
    <lineage>
        <taxon>Eukaryota</taxon>
        <taxon>Viridiplantae</taxon>
        <taxon>Streptophyta</taxon>
        <taxon>Embryophyta</taxon>
        <taxon>Tracheophyta</taxon>
        <taxon>Spermatophyta</taxon>
        <taxon>Magnoliopsida</taxon>
        <taxon>eudicotyledons</taxon>
        <taxon>Gunneridae</taxon>
        <taxon>Pentapetalae</taxon>
        <taxon>asterids</taxon>
        <taxon>lamiids</taxon>
        <taxon>Lamiales</taxon>
        <taxon>Orobanchaceae</taxon>
        <taxon>Buchnereae</taxon>
        <taxon>Striga</taxon>
    </lineage>
</organism>
<comment type="caution">
    <text evidence="2">The sequence shown here is derived from an EMBL/GenBank/DDBJ whole genome shotgun (WGS) entry which is preliminary data.</text>
</comment>
<dbReference type="GO" id="GO:0010032">
    <property type="term" value="P:meiotic chromosome condensation"/>
    <property type="evidence" value="ECO:0007669"/>
    <property type="project" value="TreeGrafter"/>
</dbReference>
<evidence type="ECO:0000313" key="3">
    <source>
        <dbReference type="Proteomes" id="UP001153555"/>
    </source>
</evidence>
<dbReference type="PANTHER" id="PTHR14222">
    <property type="entry name" value="CONDENSIN"/>
    <property type="match status" value="1"/>
</dbReference>
<keyword evidence="3" id="KW-1185">Reference proteome</keyword>
<proteinExistence type="predicted"/>
<dbReference type="InterPro" id="IPR011989">
    <property type="entry name" value="ARM-like"/>
</dbReference>
<dbReference type="SUPFAM" id="SSF48371">
    <property type="entry name" value="ARM repeat"/>
    <property type="match status" value="1"/>
</dbReference>
<dbReference type="EMBL" id="CACSLK010015970">
    <property type="protein sequence ID" value="CAA0817505.1"/>
    <property type="molecule type" value="Genomic_DNA"/>
</dbReference>
<dbReference type="GO" id="GO:0000779">
    <property type="term" value="C:condensed chromosome, centromeric region"/>
    <property type="evidence" value="ECO:0007669"/>
    <property type="project" value="TreeGrafter"/>
</dbReference>
<dbReference type="GO" id="GO:0000796">
    <property type="term" value="C:condensin complex"/>
    <property type="evidence" value="ECO:0007669"/>
    <property type="project" value="TreeGrafter"/>
</dbReference>
<keyword evidence="1" id="KW-0226">DNA condensation</keyword>
<dbReference type="OrthoDB" id="10263978at2759"/>
<accession>A0A9N7MYC1</accession>
<dbReference type="AlphaFoldDB" id="A0A9N7MYC1"/>